<dbReference type="Proteomes" id="UP000308730">
    <property type="component" value="Unassembled WGS sequence"/>
</dbReference>
<protein>
    <recommendedName>
        <fullName evidence="4">Major facilitator superfamily (MFS) profile domain-containing protein</fullName>
    </recommendedName>
</protein>
<proteinExistence type="predicted"/>
<evidence type="ECO:0000313" key="3">
    <source>
        <dbReference type="Proteomes" id="UP000308730"/>
    </source>
</evidence>
<evidence type="ECO:0000256" key="1">
    <source>
        <dbReference type="SAM" id="MobiDB-lite"/>
    </source>
</evidence>
<keyword evidence="3" id="KW-1185">Reference proteome</keyword>
<dbReference type="InterPro" id="IPR036259">
    <property type="entry name" value="MFS_trans_sf"/>
</dbReference>
<name>A0A4S4MPJ6_9APHY</name>
<dbReference type="Gene3D" id="1.20.1250.20">
    <property type="entry name" value="MFS general substrate transporter like domains"/>
    <property type="match status" value="1"/>
</dbReference>
<dbReference type="EMBL" id="SGPM01000211">
    <property type="protein sequence ID" value="THH27984.1"/>
    <property type="molecule type" value="Genomic_DNA"/>
</dbReference>
<dbReference type="OrthoDB" id="3164380at2759"/>
<organism evidence="2 3">
    <name type="scientific">Antrodiella citrinella</name>
    <dbReference type="NCBI Taxonomy" id="2447956"/>
    <lineage>
        <taxon>Eukaryota</taxon>
        <taxon>Fungi</taxon>
        <taxon>Dikarya</taxon>
        <taxon>Basidiomycota</taxon>
        <taxon>Agaricomycotina</taxon>
        <taxon>Agaricomycetes</taxon>
        <taxon>Polyporales</taxon>
        <taxon>Steccherinaceae</taxon>
        <taxon>Antrodiella</taxon>
    </lineage>
</organism>
<gene>
    <name evidence="2" type="ORF">EUX98_g6213</name>
</gene>
<comment type="caution">
    <text evidence="2">The sequence shown here is derived from an EMBL/GenBank/DDBJ whole genome shotgun (WGS) entry which is preliminary data.</text>
</comment>
<dbReference type="SUPFAM" id="SSF103473">
    <property type="entry name" value="MFS general substrate transporter"/>
    <property type="match status" value="1"/>
</dbReference>
<feature type="region of interest" description="Disordered" evidence="1">
    <location>
        <begin position="309"/>
        <end position="359"/>
    </location>
</feature>
<reference evidence="2 3" key="1">
    <citation type="submission" date="2019-02" db="EMBL/GenBank/DDBJ databases">
        <title>Genome sequencing of the rare red list fungi Antrodiella citrinella (Flaviporus citrinellus).</title>
        <authorList>
            <person name="Buettner E."/>
            <person name="Kellner H."/>
        </authorList>
    </citation>
    <scope>NUCLEOTIDE SEQUENCE [LARGE SCALE GENOMIC DNA]</scope>
    <source>
        <strain evidence="2 3">DSM 108506</strain>
    </source>
</reference>
<dbReference type="AlphaFoldDB" id="A0A4S4MPJ6"/>
<feature type="compositionally biased region" description="Polar residues" evidence="1">
    <location>
        <begin position="309"/>
        <end position="331"/>
    </location>
</feature>
<feature type="region of interest" description="Disordered" evidence="1">
    <location>
        <begin position="255"/>
        <end position="290"/>
    </location>
</feature>
<evidence type="ECO:0008006" key="4">
    <source>
        <dbReference type="Google" id="ProtNLM"/>
    </source>
</evidence>
<feature type="compositionally biased region" description="Basic and acidic residues" evidence="1">
    <location>
        <begin position="262"/>
        <end position="272"/>
    </location>
</feature>
<accession>A0A4S4MPJ6</accession>
<evidence type="ECO:0000313" key="2">
    <source>
        <dbReference type="EMBL" id="THH27984.1"/>
    </source>
</evidence>
<sequence length="359" mass="38280">MVVTTLASAMSAFLLWGFADTLPRVFAFAIIFGGLSGGFSSAAFAASSESVGPNHEQATIAVSSITSVKGVAAIVGPVLSDILLGAGSSDVDILSHFTALDELIQLIYQGAHKFVVLSAVDDDKWTVHVSQSNSEGRWWVGTWSEKDIRKFVGQKSSSIVLESFADRLAQTFVQGDLQIGDWSSEKGADINLTLGPAAKTPIRIPLSELSPEDAASYATKVFAEIALQAQSRRSRLYSSGIPDLTLTHSHILVASTSSSPKRKAEAEPDTSKPKAKKKHHEPEVDAQAKDKIKELEAELAAQKKIATNAVNAAKNSTDGLVSKAKNNTTATARPKGASLANPNRKARKYQALEFESDDD</sequence>
<feature type="compositionally biased region" description="Basic and acidic residues" evidence="1">
    <location>
        <begin position="280"/>
        <end position="290"/>
    </location>
</feature>